<feature type="domain" description="HTH lacI-type" evidence="4">
    <location>
        <begin position="12"/>
        <end position="66"/>
    </location>
</feature>
<evidence type="ECO:0000256" key="2">
    <source>
        <dbReference type="ARBA" id="ARBA00023125"/>
    </source>
</evidence>
<dbReference type="PANTHER" id="PTHR30146:SF109">
    <property type="entry name" value="HTH-TYPE TRANSCRIPTIONAL REGULATOR GALS"/>
    <property type="match status" value="1"/>
</dbReference>
<organism evidence="5 6">
    <name type="scientific">Amycolatopsis bartoniae</name>
    <dbReference type="NCBI Taxonomy" id="941986"/>
    <lineage>
        <taxon>Bacteria</taxon>
        <taxon>Bacillati</taxon>
        <taxon>Actinomycetota</taxon>
        <taxon>Actinomycetes</taxon>
        <taxon>Pseudonocardiales</taxon>
        <taxon>Pseudonocardiaceae</taxon>
        <taxon>Amycolatopsis</taxon>
    </lineage>
</organism>
<dbReference type="InterPro" id="IPR000843">
    <property type="entry name" value="HTH_LacI"/>
</dbReference>
<evidence type="ECO:0000259" key="4">
    <source>
        <dbReference type="PROSITE" id="PS50932"/>
    </source>
</evidence>
<dbReference type="Gene3D" id="3.40.50.2300">
    <property type="match status" value="2"/>
</dbReference>
<evidence type="ECO:0000313" key="5">
    <source>
        <dbReference type="EMBL" id="GHF40768.1"/>
    </source>
</evidence>
<dbReference type="CDD" id="cd06267">
    <property type="entry name" value="PBP1_LacI_sugar_binding-like"/>
    <property type="match status" value="1"/>
</dbReference>
<dbReference type="SUPFAM" id="SSF47413">
    <property type="entry name" value="lambda repressor-like DNA-binding domains"/>
    <property type="match status" value="1"/>
</dbReference>
<dbReference type="RefSeq" id="WP_229880337.1">
    <property type="nucleotide sequence ID" value="NZ_BNAV01000001.1"/>
</dbReference>
<dbReference type="Pfam" id="PF00356">
    <property type="entry name" value="LacI"/>
    <property type="match status" value="1"/>
</dbReference>
<dbReference type="EMBL" id="BNAV01000001">
    <property type="protein sequence ID" value="GHF40768.1"/>
    <property type="molecule type" value="Genomic_DNA"/>
</dbReference>
<reference evidence="5" key="1">
    <citation type="journal article" date="2014" name="Int. J. Syst. Evol. Microbiol.">
        <title>Complete genome sequence of Corynebacterium casei LMG S-19264T (=DSM 44701T), isolated from a smear-ripened cheese.</title>
        <authorList>
            <consortium name="US DOE Joint Genome Institute (JGI-PGF)"/>
            <person name="Walter F."/>
            <person name="Albersmeier A."/>
            <person name="Kalinowski J."/>
            <person name="Ruckert C."/>
        </authorList>
    </citation>
    <scope>NUCLEOTIDE SEQUENCE</scope>
    <source>
        <strain evidence="5">CGMCC 4.7679</strain>
    </source>
</reference>
<protein>
    <submittedName>
        <fullName evidence="5">LacI family transcriptional regulator</fullName>
    </submittedName>
</protein>
<keyword evidence="3" id="KW-0804">Transcription</keyword>
<dbReference type="PROSITE" id="PS50932">
    <property type="entry name" value="HTH_LACI_2"/>
    <property type="match status" value="1"/>
</dbReference>
<keyword evidence="2" id="KW-0238">DNA-binding</keyword>
<dbReference type="Gene3D" id="1.10.260.40">
    <property type="entry name" value="lambda repressor-like DNA-binding domains"/>
    <property type="match status" value="1"/>
</dbReference>
<reference evidence="5" key="2">
    <citation type="submission" date="2020-09" db="EMBL/GenBank/DDBJ databases">
        <authorList>
            <person name="Sun Q."/>
            <person name="Zhou Y."/>
        </authorList>
    </citation>
    <scope>NUCLEOTIDE SEQUENCE</scope>
    <source>
        <strain evidence="5">CGMCC 4.7679</strain>
    </source>
</reference>
<sequence>MTREPVTRGRRPTMADVAAHVGVSRALVSLVFRDQPGASRQTRDRVFAAARELGYRPDNAARLLARSRSGVLGVMLTVRNLFHADLVEAIYPAAEQQGYEILLSAALPERGERRAVEALLGHRCEGLILLGGELDPEYVRELGEHTPTVMVGRRYPGAGVDSVHVAEAKGVRQVVDHLVRLGHRSIAHLDGGTEAGAAERRRAYLAAMRRHGLGGHIRVLPGDHTEDSGIQAARALLSDPGDLPTAVFASNDRSGVGFLDALWRAGLQVPRDLSVVGFDDSHLAQLSHIDLTSVSQDTERQGQLAVRAVVERLADPALPPRELVSQPKLVVRGTTAAPPVAVAARAR</sequence>
<dbReference type="GO" id="GO:0000976">
    <property type="term" value="F:transcription cis-regulatory region binding"/>
    <property type="evidence" value="ECO:0007669"/>
    <property type="project" value="TreeGrafter"/>
</dbReference>
<evidence type="ECO:0000313" key="6">
    <source>
        <dbReference type="Proteomes" id="UP000658656"/>
    </source>
</evidence>
<gene>
    <name evidence="5" type="ORF">GCM10017566_12740</name>
</gene>
<evidence type="ECO:0000256" key="3">
    <source>
        <dbReference type="ARBA" id="ARBA00023163"/>
    </source>
</evidence>
<dbReference type="GO" id="GO:0003700">
    <property type="term" value="F:DNA-binding transcription factor activity"/>
    <property type="evidence" value="ECO:0007669"/>
    <property type="project" value="TreeGrafter"/>
</dbReference>
<name>A0A8H9INX5_9PSEU</name>
<dbReference type="InterPro" id="IPR028082">
    <property type="entry name" value="Peripla_BP_I"/>
</dbReference>
<dbReference type="SMART" id="SM00354">
    <property type="entry name" value="HTH_LACI"/>
    <property type="match status" value="1"/>
</dbReference>
<accession>A0A8H9INX5</accession>
<evidence type="ECO:0000256" key="1">
    <source>
        <dbReference type="ARBA" id="ARBA00023015"/>
    </source>
</evidence>
<dbReference type="Proteomes" id="UP000658656">
    <property type="component" value="Unassembled WGS sequence"/>
</dbReference>
<dbReference type="AlphaFoldDB" id="A0A8H9INX5"/>
<dbReference type="CDD" id="cd01392">
    <property type="entry name" value="HTH_LacI"/>
    <property type="match status" value="1"/>
</dbReference>
<dbReference type="Pfam" id="PF13377">
    <property type="entry name" value="Peripla_BP_3"/>
    <property type="match status" value="1"/>
</dbReference>
<keyword evidence="1" id="KW-0805">Transcription regulation</keyword>
<dbReference type="InterPro" id="IPR010982">
    <property type="entry name" value="Lambda_DNA-bd_dom_sf"/>
</dbReference>
<dbReference type="SUPFAM" id="SSF53822">
    <property type="entry name" value="Periplasmic binding protein-like I"/>
    <property type="match status" value="1"/>
</dbReference>
<comment type="caution">
    <text evidence="5">The sequence shown here is derived from an EMBL/GenBank/DDBJ whole genome shotgun (WGS) entry which is preliminary data.</text>
</comment>
<proteinExistence type="predicted"/>
<dbReference type="InterPro" id="IPR046335">
    <property type="entry name" value="LacI/GalR-like_sensor"/>
</dbReference>
<keyword evidence="6" id="KW-1185">Reference proteome</keyword>
<dbReference type="PANTHER" id="PTHR30146">
    <property type="entry name" value="LACI-RELATED TRANSCRIPTIONAL REPRESSOR"/>
    <property type="match status" value="1"/>
</dbReference>